<dbReference type="GO" id="GO:0008237">
    <property type="term" value="F:metallopeptidase activity"/>
    <property type="evidence" value="ECO:0007669"/>
    <property type="project" value="InterPro"/>
</dbReference>
<sequence length="247" mass="28156">MVLSAMIGSVSMMIETVKVIQQNPLHPSFQRYFRTEDLQMVVKIYENLLAVLGMQDYEHLRLCLRVNKLQIWYGDGPGQDLCATTGAHAYSWDYDDSGGFPHHYISYCRPFFAVYQPFDFVPCSQIGPSSDPGDRSIGTIWSASLTTLHEMTHWAELTIETAQLEIDDVVIKRPDGILTKAYESFYSMHVKDWEGARKPTTNADCYVMSVAEIFYSHLCPQLGPWQDPPPTDKIWPPTANAQIPRRI</sequence>
<name>A0AAN8EBS3_9EURO</name>
<organism evidence="1 2">
    <name type="scientific">Knufia fluminis</name>
    <dbReference type="NCBI Taxonomy" id="191047"/>
    <lineage>
        <taxon>Eukaryota</taxon>
        <taxon>Fungi</taxon>
        <taxon>Dikarya</taxon>
        <taxon>Ascomycota</taxon>
        <taxon>Pezizomycotina</taxon>
        <taxon>Eurotiomycetes</taxon>
        <taxon>Chaetothyriomycetidae</taxon>
        <taxon>Chaetothyriales</taxon>
        <taxon>Trichomeriaceae</taxon>
        <taxon>Knufia</taxon>
    </lineage>
</organism>
<dbReference type="Proteomes" id="UP001316803">
    <property type="component" value="Unassembled WGS sequence"/>
</dbReference>
<proteinExistence type="predicted"/>
<dbReference type="EMBL" id="JAKLMC020000027">
    <property type="protein sequence ID" value="KAK5950335.1"/>
    <property type="molecule type" value="Genomic_DNA"/>
</dbReference>
<keyword evidence="2" id="KW-1185">Reference proteome</keyword>
<dbReference type="InterPro" id="IPR024079">
    <property type="entry name" value="MetalloPept_cat_dom_sf"/>
</dbReference>
<evidence type="ECO:0000313" key="1">
    <source>
        <dbReference type="EMBL" id="KAK5950335.1"/>
    </source>
</evidence>
<comment type="caution">
    <text evidence="1">The sequence shown here is derived from an EMBL/GenBank/DDBJ whole genome shotgun (WGS) entry which is preliminary data.</text>
</comment>
<evidence type="ECO:0008006" key="3">
    <source>
        <dbReference type="Google" id="ProtNLM"/>
    </source>
</evidence>
<dbReference type="Gene3D" id="3.40.390.10">
    <property type="entry name" value="Collagenase (Catalytic Domain)"/>
    <property type="match status" value="1"/>
</dbReference>
<dbReference type="AlphaFoldDB" id="A0AAN8EBS3"/>
<evidence type="ECO:0000313" key="2">
    <source>
        <dbReference type="Proteomes" id="UP001316803"/>
    </source>
</evidence>
<protein>
    <recommendedName>
        <fullName evidence="3">Lysine-specific metallo-endopeptidase domain-containing protein</fullName>
    </recommendedName>
</protein>
<accession>A0AAN8EBS3</accession>
<gene>
    <name evidence="1" type="ORF">OHC33_008554</name>
</gene>
<reference evidence="1 2" key="1">
    <citation type="submission" date="2022-12" db="EMBL/GenBank/DDBJ databases">
        <title>Genomic features and morphological characterization of a novel Knufia sp. strain isolated from spacecraft assembly facility.</title>
        <authorList>
            <person name="Teixeira M."/>
            <person name="Chander A.M."/>
            <person name="Stajich J.E."/>
            <person name="Venkateswaran K."/>
        </authorList>
    </citation>
    <scope>NUCLEOTIDE SEQUENCE [LARGE SCALE GENOMIC DNA]</scope>
    <source>
        <strain evidence="1 2">FJI-L2-BK-P2</strain>
    </source>
</reference>